<dbReference type="STRING" id="635013.TherJR_2778"/>
<accession>D5XCT4</accession>
<evidence type="ECO:0000256" key="2">
    <source>
        <dbReference type="ARBA" id="ARBA00022490"/>
    </source>
</evidence>
<gene>
    <name evidence="8" type="ordered locus">TherJR_2778</name>
</gene>
<dbReference type="InterPro" id="IPR008622">
    <property type="entry name" value="FliT"/>
</dbReference>
<dbReference type="RefSeq" id="WP_013121600.1">
    <property type="nucleotide sequence ID" value="NC_014152.1"/>
</dbReference>
<comment type="function">
    <text evidence="5">May act as an export chaperone for the filament capping protein FliD.</text>
</comment>
<dbReference type="Pfam" id="PF05400">
    <property type="entry name" value="FliT"/>
    <property type="match status" value="1"/>
</dbReference>
<keyword evidence="9" id="KW-1185">Reference proteome</keyword>
<comment type="similarity">
    <text evidence="6">Belongs to the bacillales FliT family.</text>
</comment>
<dbReference type="AlphaFoldDB" id="D5XCT4"/>
<evidence type="ECO:0000256" key="5">
    <source>
        <dbReference type="ARBA" id="ARBA00093765"/>
    </source>
</evidence>
<keyword evidence="2" id="KW-0963">Cytoplasm</keyword>
<comment type="subcellular location">
    <subcellularLocation>
        <location evidence="1">Cytoplasm</location>
        <location evidence="1">Cytosol</location>
    </subcellularLocation>
</comment>
<dbReference type="HOGENOM" id="CLU_1601925_0_0_9"/>
<dbReference type="Proteomes" id="UP000002377">
    <property type="component" value="Chromosome"/>
</dbReference>
<keyword evidence="4" id="KW-0143">Chaperone</keyword>
<evidence type="ECO:0000256" key="4">
    <source>
        <dbReference type="ARBA" id="ARBA00023186"/>
    </source>
</evidence>
<keyword evidence="3" id="KW-1005">Bacterial flagellum biogenesis</keyword>
<reference evidence="8 9" key="1">
    <citation type="submission" date="2010-05" db="EMBL/GenBank/DDBJ databases">
        <title>Complete sequence of Thermincola sp. JR.</title>
        <authorList>
            <consortium name="US DOE Joint Genome Institute"/>
            <person name="Lucas S."/>
            <person name="Copeland A."/>
            <person name="Lapidus A."/>
            <person name="Cheng J.-F."/>
            <person name="Bruce D."/>
            <person name="Goodwin L."/>
            <person name="Pitluck S."/>
            <person name="Chertkov O."/>
            <person name="Detter J.C."/>
            <person name="Han C."/>
            <person name="Tapia R."/>
            <person name="Land M."/>
            <person name="Hauser L."/>
            <person name="Kyrpides N."/>
            <person name="Mikhailova N."/>
            <person name="Hazen T.C."/>
            <person name="Woyke T."/>
        </authorList>
    </citation>
    <scope>NUCLEOTIDE SEQUENCE [LARGE SCALE GENOMIC DNA]</scope>
    <source>
        <strain evidence="8 9">JR</strain>
    </source>
</reference>
<evidence type="ECO:0000256" key="7">
    <source>
        <dbReference type="ARBA" id="ARBA00093797"/>
    </source>
</evidence>
<evidence type="ECO:0000313" key="8">
    <source>
        <dbReference type="EMBL" id="ADG83610.1"/>
    </source>
</evidence>
<evidence type="ECO:0000256" key="3">
    <source>
        <dbReference type="ARBA" id="ARBA00022795"/>
    </source>
</evidence>
<dbReference type="EMBL" id="CP002028">
    <property type="protein sequence ID" value="ADG83610.1"/>
    <property type="molecule type" value="Genomic_DNA"/>
</dbReference>
<organism evidence="8 9">
    <name type="scientific">Thermincola potens (strain JR)</name>
    <dbReference type="NCBI Taxonomy" id="635013"/>
    <lineage>
        <taxon>Bacteria</taxon>
        <taxon>Bacillati</taxon>
        <taxon>Bacillota</taxon>
        <taxon>Clostridia</taxon>
        <taxon>Eubacteriales</taxon>
        <taxon>Thermincolaceae</taxon>
        <taxon>Thermincola</taxon>
    </lineage>
</organism>
<proteinExistence type="inferred from homology"/>
<name>D5XCT4_THEPJ</name>
<evidence type="ECO:0000313" key="9">
    <source>
        <dbReference type="Proteomes" id="UP000002377"/>
    </source>
</evidence>
<dbReference type="KEGG" id="tjr:TherJR_2778"/>
<evidence type="ECO:0000256" key="1">
    <source>
        <dbReference type="ARBA" id="ARBA00004514"/>
    </source>
</evidence>
<sequence>MKVKNLNSHIEHIINGYQQQSVFYEQLRNLSRQLRELIETDNWQEIGRALDARADIIKNINEINSDMEPHKKAVMELLHLKEFNLAKVQDLIYPQFRRKLEEGTQKIKDLLKEIVTWDRQNMKIMEEHKISISQELKQIKQYREFQQAYLDRPEMFPEPVFFDKKK</sequence>
<protein>
    <recommendedName>
        <fullName evidence="7">Flagellar protein FliT</fullName>
    </recommendedName>
</protein>
<evidence type="ECO:0000256" key="6">
    <source>
        <dbReference type="ARBA" id="ARBA00093785"/>
    </source>
</evidence>